<organism evidence="2 3">
    <name type="scientific">Candidatus Protofrankia californiensis</name>
    <dbReference type="NCBI Taxonomy" id="1839754"/>
    <lineage>
        <taxon>Bacteria</taxon>
        <taxon>Bacillati</taxon>
        <taxon>Actinomycetota</taxon>
        <taxon>Actinomycetes</taxon>
        <taxon>Frankiales</taxon>
        <taxon>Frankiaceae</taxon>
        <taxon>Protofrankia</taxon>
    </lineage>
</organism>
<gene>
    <name evidence="2" type="ORF">FDG2_6245</name>
</gene>
<evidence type="ECO:0000313" key="3">
    <source>
        <dbReference type="Proteomes" id="UP000199013"/>
    </source>
</evidence>
<proteinExistence type="predicted"/>
<dbReference type="Proteomes" id="UP000199013">
    <property type="component" value="Unassembled WGS sequence"/>
</dbReference>
<reference evidence="3" key="1">
    <citation type="submission" date="2016-02" db="EMBL/GenBank/DDBJ databases">
        <authorList>
            <person name="Wibberg D."/>
        </authorList>
    </citation>
    <scope>NUCLEOTIDE SEQUENCE [LARGE SCALE GENOMIC DNA]</scope>
</reference>
<dbReference type="AlphaFoldDB" id="A0A1C3PGN2"/>
<protein>
    <submittedName>
        <fullName evidence="2">Putative secreted protein</fullName>
    </submittedName>
</protein>
<name>A0A1C3PGN2_9ACTN</name>
<evidence type="ECO:0000256" key="1">
    <source>
        <dbReference type="SAM" id="MobiDB-lite"/>
    </source>
</evidence>
<sequence>MVTVCSWVVAGLTTGVPVVSPATDGAQIPINPESDVGPPPRGPSPALGLQLVGSLGTAVIPRTRRTL</sequence>
<evidence type="ECO:0000313" key="2">
    <source>
        <dbReference type="EMBL" id="SBW28959.1"/>
    </source>
</evidence>
<accession>A0A1C3PGN2</accession>
<dbReference type="EMBL" id="FLUV01002579">
    <property type="protein sequence ID" value="SBW28959.1"/>
    <property type="molecule type" value="Genomic_DNA"/>
</dbReference>
<keyword evidence="3" id="KW-1185">Reference proteome</keyword>
<feature type="region of interest" description="Disordered" evidence="1">
    <location>
        <begin position="21"/>
        <end position="48"/>
    </location>
</feature>